<dbReference type="PANTHER" id="PTHR12424:SF8">
    <property type="entry name" value="PROTEIN TWEETY"/>
    <property type="match status" value="1"/>
</dbReference>
<evidence type="ECO:0000256" key="10">
    <source>
        <dbReference type="ARBA" id="ARBA00023180"/>
    </source>
</evidence>
<dbReference type="GO" id="GO:0005886">
    <property type="term" value="C:plasma membrane"/>
    <property type="evidence" value="ECO:0007669"/>
    <property type="project" value="UniProtKB-SubCell"/>
</dbReference>
<evidence type="ECO:0000256" key="7">
    <source>
        <dbReference type="ARBA" id="ARBA00023065"/>
    </source>
</evidence>
<dbReference type="InParanoid" id="A0A1Z5JES4"/>
<gene>
    <name evidence="15" type="ORF">FisN_24Hh079</name>
</gene>
<evidence type="ECO:0000256" key="13">
    <source>
        <dbReference type="SAM" id="MobiDB-lite"/>
    </source>
</evidence>
<proteinExistence type="inferred from homology"/>
<feature type="transmembrane region" description="Helical" evidence="14">
    <location>
        <begin position="305"/>
        <end position="331"/>
    </location>
</feature>
<comment type="subcellular location">
    <subcellularLocation>
        <location evidence="1">Cell membrane</location>
        <topology evidence="1">Multi-pass membrane protein</topology>
    </subcellularLocation>
</comment>
<sequence length="791" mass="88110">MVELEQDYRASVLLLRIHSFLSTLRKEYSTNFEDLFKDEIASESYRDGLVFLSCLLGCILFVWTVVLITLKCTGHTVGCASGAFRPKHELKKEDLPVENTDSHNSDTSFDHDDSIYEIAFRRSQLPSGAAGTNNHDKNADESVGKRSLDTSILLQPSKRERRTQNVFLAFAVLTILCAPLAHVFFFLPLKESSSETSVYVVEARDIVAEVQLSINAIATGLANSLKILEDLPRSENDICPASDPAAIEQLLSFSLAAMIDVYENGSLYLGVEDKIDNTTEEVDTFLEYMNDALVVTETTADTVDVYLWLVPGILLSTICVTLAVAIGTVFSWRRESSQRMQNLLSYFVLPCLLTVSLACWSIAIASAMGSAVAADACTAGTLNGSPATTIQNILLAEGVDTTSFLSQLIRTYTMSCTGSDPTDILASYGMNTTALSEEIWQYIIAVDSIGRDELNTMCGASKNITTFLESFQDLAQQLGTVSRSLDSASLSLSCPRINAIYEEAVNQTLCMQSADSLAYGFILFLIMGVTTMVLISLRASWGQIILEDKIYEEHEVAENMIVDEHEEYLLYISRYKHEWEAYDQVNWRPQHPMSPRVGSMDSPSVTSSATQSESDPSSDNHQSVAKQKSRRVLSPISGFNPYEMDQCSVSSLGSGRISFLSLQESPTQENQSSLRESRNPDNDRDYDEERVDEERIITSTGESMELRLPSARYLFRPRPRPEPDYYIESTPGVVKFVLEVEDTSLVHERVDQLSRSHHNRPLTPTRSKDQKVKELAMLFESSPANDDFYEC</sequence>
<comment type="similarity">
    <text evidence="2">Belongs to the tweety family.</text>
</comment>
<feature type="compositionally biased region" description="Polar residues" evidence="13">
    <location>
        <begin position="601"/>
        <end position="626"/>
    </location>
</feature>
<dbReference type="OrthoDB" id="46897at2759"/>
<evidence type="ECO:0000313" key="16">
    <source>
        <dbReference type="Proteomes" id="UP000198406"/>
    </source>
</evidence>
<dbReference type="GO" id="GO:0072320">
    <property type="term" value="F:volume-sensitive chloride channel activity"/>
    <property type="evidence" value="ECO:0007669"/>
    <property type="project" value="TreeGrafter"/>
</dbReference>
<feature type="transmembrane region" description="Helical" evidence="14">
    <location>
        <begin position="343"/>
        <end position="363"/>
    </location>
</feature>
<dbReference type="GO" id="GO:0005229">
    <property type="term" value="F:intracellularly calcium-gated chloride channel activity"/>
    <property type="evidence" value="ECO:0007669"/>
    <property type="project" value="TreeGrafter"/>
</dbReference>
<feature type="compositionally biased region" description="Polar residues" evidence="13">
    <location>
        <begin position="663"/>
        <end position="674"/>
    </location>
</feature>
<dbReference type="InterPro" id="IPR006990">
    <property type="entry name" value="Tweety"/>
</dbReference>
<dbReference type="AlphaFoldDB" id="A0A1Z5JES4"/>
<reference evidence="15 16" key="1">
    <citation type="journal article" date="2015" name="Plant Cell">
        <title>Oil accumulation by the oleaginous diatom Fistulifera solaris as revealed by the genome and transcriptome.</title>
        <authorList>
            <person name="Tanaka T."/>
            <person name="Maeda Y."/>
            <person name="Veluchamy A."/>
            <person name="Tanaka M."/>
            <person name="Abida H."/>
            <person name="Marechal E."/>
            <person name="Bowler C."/>
            <person name="Muto M."/>
            <person name="Sunaga Y."/>
            <person name="Tanaka M."/>
            <person name="Yoshino T."/>
            <person name="Taniguchi T."/>
            <person name="Fukuda Y."/>
            <person name="Nemoto M."/>
            <person name="Matsumoto M."/>
            <person name="Wong P.S."/>
            <person name="Aburatani S."/>
            <person name="Fujibuchi W."/>
        </authorList>
    </citation>
    <scope>NUCLEOTIDE SEQUENCE [LARGE SCALE GENOMIC DNA]</scope>
    <source>
        <strain evidence="15 16">JPCC DA0580</strain>
    </source>
</reference>
<comment type="caution">
    <text evidence="15">The sequence shown here is derived from an EMBL/GenBank/DDBJ whole genome shotgun (WGS) entry which is preliminary data.</text>
</comment>
<keyword evidence="6 14" id="KW-1133">Transmembrane helix</keyword>
<name>A0A1Z5JES4_FISSO</name>
<keyword evidence="5 14" id="KW-0812">Transmembrane</keyword>
<evidence type="ECO:0000313" key="15">
    <source>
        <dbReference type="EMBL" id="GAX12503.1"/>
    </source>
</evidence>
<accession>A0A1Z5JES4</accession>
<evidence type="ECO:0000256" key="2">
    <source>
        <dbReference type="ARBA" id="ARBA00009849"/>
    </source>
</evidence>
<organism evidence="15 16">
    <name type="scientific">Fistulifera solaris</name>
    <name type="common">Oleaginous diatom</name>
    <dbReference type="NCBI Taxonomy" id="1519565"/>
    <lineage>
        <taxon>Eukaryota</taxon>
        <taxon>Sar</taxon>
        <taxon>Stramenopiles</taxon>
        <taxon>Ochrophyta</taxon>
        <taxon>Bacillariophyta</taxon>
        <taxon>Bacillariophyceae</taxon>
        <taxon>Bacillariophycidae</taxon>
        <taxon>Naviculales</taxon>
        <taxon>Naviculaceae</taxon>
        <taxon>Fistulifera</taxon>
    </lineage>
</organism>
<evidence type="ECO:0000256" key="8">
    <source>
        <dbReference type="ARBA" id="ARBA00023136"/>
    </source>
</evidence>
<dbReference type="Proteomes" id="UP000198406">
    <property type="component" value="Unassembled WGS sequence"/>
</dbReference>
<dbReference type="EMBL" id="BDSP01000052">
    <property type="protein sequence ID" value="GAX12503.1"/>
    <property type="molecule type" value="Genomic_DNA"/>
</dbReference>
<dbReference type="GO" id="GO:0034707">
    <property type="term" value="C:chloride channel complex"/>
    <property type="evidence" value="ECO:0007669"/>
    <property type="project" value="UniProtKB-KW"/>
</dbReference>
<dbReference type="PANTHER" id="PTHR12424">
    <property type="entry name" value="TWEETY-RELATED"/>
    <property type="match status" value="1"/>
</dbReference>
<evidence type="ECO:0000256" key="1">
    <source>
        <dbReference type="ARBA" id="ARBA00004651"/>
    </source>
</evidence>
<keyword evidence="7" id="KW-0406">Ion transport</keyword>
<protein>
    <submittedName>
        <fullName evidence="15">Uncharacterized protein</fullName>
    </submittedName>
</protein>
<keyword evidence="8 14" id="KW-0472">Membrane</keyword>
<evidence type="ECO:0000256" key="6">
    <source>
        <dbReference type="ARBA" id="ARBA00022989"/>
    </source>
</evidence>
<keyword evidence="9" id="KW-0869">Chloride channel</keyword>
<keyword evidence="4" id="KW-1003">Cell membrane</keyword>
<evidence type="ECO:0000256" key="12">
    <source>
        <dbReference type="ARBA" id="ARBA00023303"/>
    </source>
</evidence>
<feature type="region of interest" description="Disordered" evidence="13">
    <location>
        <begin position="590"/>
        <end position="630"/>
    </location>
</feature>
<keyword evidence="3" id="KW-0813">Transport</keyword>
<evidence type="ECO:0000256" key="14">
    <source>
        <dbReference type="SAM" id="Phobius"/>
    </source>
</evidence>
<evidence type="ECO:0000256" key="4">
    <source>
        <dbReference type="ARBA" id="ARBA00022475"/>
    </source>
</evidence>
<feature type="transmembrane region" description="Helical" evidence="14">
    <location>
        <begin position="49"/>
        <end position="70"/>
    </location>
</feature>
<evidence type="ECO:0000256" key="11">
    <source>
        <dbReference type="ARBA" id="ARBA00023214"/>
    </source>
</evidence>
<keyword evidence="12" id="KW-0407">Ion channel</keyword>
<feature type="transmembrane region" description="Helical" evidence="14">
    <location>
        <begin position="517"/>
        <end position="537"/>
    </location>
</feature>
<feature type="transmembrane region" description="Helical" evidence="14">
    <location>
        <begin position="166"/>
        <end position="187"/>
    </location>
</feature>
<keyword evidence="16" id="KW-1185">Reference proteome</keyword>
<evidence type="ECO:0000256" key="3">
    <source>
        <dbReference type="ARBA" id="ARBA00022448"/>
    </source>
</evidence>
<feature type="region of interest" description="Disordered" evidence="13">
    <location>
        <begin position="663"/>
        <end position="690"/>
    </location>
</feature>
<evidence type="ECO:0000256" key="9">
    <source>
        <dbReference type="ARBA" id="ARBA00023173"/>
    </source>
</evidence>
<keyword evidence="10" id="KW-0325">Glycoprotein</keyword>
<evidence type="ECO:0000256" key="5">
    <source>
        <dbReference type="ARBA" id="ARBA00022692"/>
    </source>
</evidence>
<keyword evidence="11" id="KW-0868">Chloride</keyword>